<gene>
    <name evidence="11" type="ORF">FRE64_13890</name>
</gene>
<dbReference type="Pfam" id="PF06472">
    <property type="entry name" value="ABC_membrane_2"/>
    <property type="match status" value="1"/>
</dbReference>
<dbReference type="GO" id="GO:0005886">
    <property type="term" value="C:plasma membrane"/>
    <property type="evidence" value="ECO:0007669"/>
    <property type="project" value="UniProtKB-SubCell"/>
</dbReference>
<dbReference type="RefSeq" id="WP_146296775.1">
    <property type="nucleotide sequence ID" value="NZ_CP042326.1"/>
</dbReference>
<evidence type="ECO:0000256" key="3">
    <source>
        <dbReference type="ARBA" id="ARBA00022692"/>
    </source>
</evidence>
<keyword evidence="4" id="KW-0547">Nucleotide-binding</keyword>
<dbReference type="PROSITE" id="PS50929">
    <property type="entry name" value="ABC_TM1F"/>
    <property type="match status" value="1"/>
</dbReference>
<dbReference type="InterPro" id="IPR011527">
    <property type="entry name" value="ABC1_TM_dom"/>
</dbReference>
<dbReference type="GO" id="GO:0140359">
    <property type="term" value="F:ABC-type transporter activity"/>
    <property type="evidence" value="ECO:0007669"/>
    <property type="project" value="InterPro"/>
</dbReference>
<keyword evidence="7 8" id="KW-0472">Membrane</keyword>
<feature type="transmembrane region" description="Helical" evidence="8">
    <location>
        <begin position="147"/>
        <end position="168"/>
    </location>
</feature>
<comment type="subcellular location">
    <subcellularLocation>
        <location evidence="1">Cell membrane</location>
        <topology evidence="1">Multi-pass membrane protein</topology>
    </subcellularLocation>
</comment>
<dbReference type="Pfam" id="PF00005">
    <property type="entry name" value="ABC_tran"/>
    <property type="match status" value="1"/>
</dbReference>
<evidence type="ECO:0000256" key="1">
    <source>
        <dbReference type="ARBA" id="ARBA00004651"/>
    </source>
</evidence>
<dbReference type="CDD" id="cd03223">
    <property type="entry name" value="ABCD_peroxisomal_ALDP"/>
    <property type="match status" value="1"/>
</dbReference>
<dbReference type="KEGG" id="enn:FRE64_13890"/>
<dbReference type="SUPFAM" id="SSF90123">
    <property type="entry name" value="ABC transporter transmembrane region"/>
    <property type="match status" value="1"/>
</dbReference>
<proteinExistence type="predicted"/>
<keyword evidence="12" id="KW-1185">Reference proteome</keyword>
<dbReference type="Proteomes" id="UP000318453">
    <property type="component" value="Chromosome"/>
</dbReference>
<evidence type="ECO:0000256" key="4">
    <source>
        <dbReference type="ARBA" id="ARBA00022741"/>
    </source>
</evidence>
<protein>
    <submittedName>
        <fullName evidence="11">ABC transporter ATP-binding protein/permease</fullName>
    </submittedName>
</protein>
<keyword evidence="3 8" id="KW-0812">Transmembrane</keyword>
<dbReference type="InterPro" id="IPR027417">
    <property type="entry name" value="P-loop_NTPase"/>
</dbReference>
<keyword evidence="2" id="KW-0813">Transport</keyword>
<sequence length="571" mass="65713">MQNRINFRLLKKFWSIARLYWFGEEKWKARGLLLIITLMLITYTVLSVILNQQRGDLITALSELSEDRFWRGLLIYFGVIVAYIPLFAGANYLIDLLGLFWRRWLTGRFLDNYFRDRAYYKLTSEGEIDNPDQRISQDVRSFTQDSLTFLLVTISSLFQVIGFGGELWTISYPLVIFLLFYAIIGTLITIGVFGKALVRLNFEQLKREANFRFGLVRIRENAESIAFYQGEKQEESQVKLRFDEAFNNFRRLILWQDLGLKSFTNSYQLLTYAVPFLILAPRVFAGDLAVGKVTEAQGAFLQIFYSLNLIVSRFQSLTEFGAGINRIYSFADYINLTDSKDEDRKDETQPKIELIKDEQISVENLTLQTPNYQRTLINDLSVEIPQGNGLLIMGVSGCGKSSLLRAIAGLWESGTGKIIRPPLTEILFLPQRPYMILGSLREELIYPQTESDLSNEKLGEILNKVNLPHLVERFGSLEVENNWGEVLSLGEQQRVAFARILINQPRYVVLDEATSALDVENEASLYEQLQTMNVTYISVGHRPSLQQYHQLVLELAEDQSWQIKQLNPQTL</sequence>
<organism evidence="11 12">
    <name type="scientific">Euhalothece natronophila Z-M001</name>
    <dbReference type="NCBI Taxonomy" id="522448"/>
    <lineage>
        <taxon>Bacteria</taxon>
        <taxon>Bacillati</taxon>
        <taxon>Cyanobacteriota</taxon>
        <taxon>Cyanophyceae</taxon>
        <taxon>Oscillatoriophycideae</taxon>
        <taxon>Chroococcales</taxon>
        <taxon>Halothecacae</taxon>
        <taxon>Halothece cluster</taxon>
        <taxon>Euhalothece</taxon>
    </lineage>
</organism>
<dbReference type="InterPro" id="IPR036640">
    <property type="entry name" value="ABC1_TM_sf"/>
</dbReference>
<accession>A0A5B8NRS1</accession>
<dbReference type="PANTHER" id="PTHR11384">
    <property type="entry name" value="ATP-BINDING CASSETTE, SUB-FAMILY D MEMBER"/>
    <property type="match status" value="1"/>
</dbReference>
<evidence type="ECO:0000313" key="11">
    <source>
        <dbReference type="EMBL" id="QDZ40935.1"/>
    </source>
</evidence>
<dbReference type="InterPro" id="IPR003593">
    <property type="entry name" value="AAA+_ATPase"/>
</dbReference>
<evidence type="ECO:0000313" key="12">
    <source>
        <dbReference type="Proteomes" id="UP000318453"/>
    </source>
</evidence>
<dbReference type="Gene3D" id="3.40.50.300">
    <property type="entry name" value="P-loop containing nucleotide triphosphate hydrolases"/>
    <property type="match status" value="1"/>
</dbReference>
<evidence type="ECO:0000256" key="7">
    <source>
        <dbReference type="ARBA" id="ARBA00023136"/>
    </source>
</evidence>
<evidence type="ECO:0000256" key="2">
    <source>
        <dbReference type="ARBA" id="ARBA00022448"/>
    </source>
</evidence>
<dbReference type="PANTHER" id="PTHR11384:SF59">
    <property type="entry name" value="LYSOSOMAL COBALAMIN TRANSPORTER ABCD4"/>
    <property type="match status" value="1"/>
</dbReference>
<evidence type="ECO:0000259" key="9">
    <source>
        <dbReference type="PROSITE" id="PS50893"/>
    </source>
</evidence>
<dbReference type="AlphaFoldDB" id="A0A5B8NRS1"/>
<dbReference type="GO" id="GO:0016887">
    <property type="term" value="F:ATP hydrolysis activity"/>
    <property type="evidence" value="ECO:0007669"/>
    <property type="project" value="InterPro"/>
</dbReference>
<dbReference type="OrthoDB" id="9810134at2"/>
<evidence type="ECO:0000259" key="10">
    <source>
        <dbReference type="PROSITE" id="PS50929"/>
    </source>
</evidence>
<dbReference type="PROSITE" id="PS00211">
    <property type="entry name" value="ABC_TRANSPORTER_1"/>
    <property type="match status" value="1"/>
</dbReference>
<dbReference type="InterPro" id="IPR050835">
    <property type="entry name" value="ABC_transporter_sub-D"/>
</dbReference>
<keyword evidence="5 11" id="KW-0067">ATP-binding</keyword>
<dbReference type="InterPro" id="IPR003439">
    <property type="entry name" value="ABC_transporter-like_ATP-bd"/>
</dbReference>
<evidence type="ECO:0000256" key="5">
    <source>
        <dbReference type="ARBA" id="ARBA00022840"/>
    </source>
</evidence>
<dbReference type="Gene3D" id="1.20.1560.10">
    <property type="entry name" value="ABC transporter type 1, transmembrane domain"/>
    <property type="match status" value="1"/>
</dbReference>
<name>A0A5B8NRS1_9CHRO</name>
<dbReference type="GO" id="GO:0005524">
    <property type="term" value="F:ATP binding"/>
    <property type="evidence" value="ECO:0007669"/>
    <property type="project" value="UniProtKB-KW"/>
</dbReference>
<feature type="transmembrane region" description="Helical" evidence="8">
    <location>
        <begin position="70"/>
        <end position="94"/>
    </location>
</feature>
<dbReference type="InterPro" id="IPR017871">
    <property type="entry name" value="ABC_transporter-like_CS"/>
</dbReference>
<dbReference type="EMBL" id="CP042326">
    <property type="protein sequence ID" value="QDZ40935.1"/>
    <property type="molecule type" value="Genomic_DNA"/>
</dbReference>
<reference evidence="11" key="1">
    <citation type="submission" date="2019-08" db="EMBL/GenBank/DDBJ databases">
        <title>Carotenoids and Carotenoid Binding Proteins in the Halophilic Cyanobacterium Euhalothece sp. ZM00.</title>
        <authorList>
            <person name="Cho S.M."/>
            <person name="Song J.Y."/>
            <person name="Park Y.-I."/>
        </authorList>
    </citation>
    <scope>NUCLEOTIDE SEQUENCE [LARGE SCALE GENOMIC DNA]</scope>
    <source>
        <strain evidence="11">Z-M001</strain>
    </source>
</reference>
<evidence type="ECO:0000256" key="6">
    <source>
        <dbReference type="ARBA" id="ARBA00022989"/>
    </source>
</evidence>
<feature type="domain" description="ABC transmembrane type-1" evidence="10">
    <location>
        <begin position="34"/>
        <end position="319"/>
    </location>
</feature>
<feature type="domain" description="ABC transporter" evidence="9">
    <location>
        <begin position="360"/>
        <end position="571"/>
    </location>
</feature>
<dbReference type="PROSITE" id="PS50893">
    <property type="entry name" value="ABC_TRANSPORTER_2"/>
    <property type="match status" value="1"/>
</dbReference>
<keyword evidence="6 8" id="KW-1133">Transmembrane helix</keyword>
<evidence type="ECO:0000256" key="8">
    <source>
        <dbReference type="SAM" id="Phobius"/>
    </source>
</evidence>
<feature type="transmembrane region" description="Helical" evidence="8">
    <location>
        <begin position="174"/>
        <end position="198"/>
    </location>
</feature>
<feature type="transmembrane region" description="Helical" evidence="8">
    <location>
        <begin position="31"/>
        <end position="50"/>
    </location>
</feature>
<dbReference type="SMART" id="SM00382">
    <property type="entry name" value="AAA"/>
    <property type="match status" value="1"/>
</dbReference>
<dbReference type="SUPFAM" id="SSF52540">
    <property type="entry name" value="P-loop containing nucleoside triphosphate hydrolases"/>
    <property type="match status" value="1"/>
</dbReference>